<evidence type="ECO:0000313" key="2">
    <source>
        <dbReference type="EMBL" id="EJK71238.1"/>
    </source>
</evidence>
<keyword evidence="3" id="KW-1185">Reference proteome</keyword>
<sequence>MEVHEVLQRLVARAIVKLEHGEVGIDEKVVSEALVHVPHIEEPLQVSKHRVRFRTVQLGRLHDPDMVSLGQLLLLERLNLGDAPAVIALGMIEGERQDLERVRMHRVHVLQAPVEELGVVAYPRGVDYHGDVSLEIVELEPLAGGVPRSQFCCMKSGTSGSASELMKGRVEAIDETSGCRQLTRPPVRGTVTSLRPLVAFFKLQIRAVEALLMQSWYACEQAKGGAKAMPPPAPAPMYHYPGSPNPFRLMPPGKGGGRGWWLQEEKLPSLPNGGDRRQASPRACLLAAPSLQAVMCVTRRLAFAAPNSRSAPRTAQFGRSQGGVWSVDERCSGAKLLSGQKVATDSPETPEVPVTLDAAMAVQFDAWVKVDARIKAVGRPFGCYFENNQQKTIGDTKPMTAMNSPSPSRSFAASRGDRSSTATARSQL</sequence>
<evidence type="ECO:0000256" key="1">
    <source>
        <dbReference type="SAM" id="MobiDB-lite"/>
    </source>
</evidence>
<accession>K0SXU6</accession>
<reference evidence="2 3" key="1">
    <citation type="journal article" date="2012" name="Genome Biol.">
        <title>Genome and low-iron response of an oceanic diatom adapted to chronic iron limitation.</title>
        <authorList>
            <person name="Lommer M."/>
            <person name="Specht M."/>
            <person name="Roy A.S."/>
            <person name="Kraemer L."/>
            <person name="Andreson R."/>
            <person name="Gutowska M.A."/>
            <person name="Wolf J."/>
            <person name="Bergner S.V."/>
            <person name="Schilhabel M.B."/>
            <person name="Klostermeier U.C."/>
            <person name="Beiko R.G."/>
            <person name="Rosenstiel P."/>
            <person name="Hippler M."/>
            <person name="Laroche J."/>
        </authorList>
    </citation>
    <scope>NUCLEOTIDE SEQUENCE [LARGE SCALE GENOMIC DNA]</scope>
    <source>
        <strain evidence="2 3">CCMP1005</strain>
    </source>
</reference>
<proteinExistence type="predicted"/>
<name>K0SXU6_THAOC</name>
<dbReference type="Proteomes" id="UP000266841">
    <property type="component" value="Unassembled WGS sequence"/>
</dbReference>
<dbReference type="EMBL" id="AGNL01007478">
    <property type="protein sequence ID" value="EJK71238.1"/>
    <property type="molecule type" value="Genomic_DNA"/>
</dbReference>
<dbReference type="AlphaFoldDB" id="K0SXU6"/>
<organism evidence="2 3">
    <name type="scientific">Thalassiosira oceanica</name>
    <name type="common">Marine diatom</name>
    <dbReference type="NCBI Taxonomy" id="159749"/>
    <lineage>
        <taxon>Eukaryota</taxon>
        <taxon>Sar</taxon>
        <taxon>Stramenopiles</taxon>
        <taxon>Ochrophyta</taxon>
        <taxon>Bacillariophyta</taxon>
        <taxon>Coscinodiscophyceae</taxon>
        <taxon>Thalassiosirophycidae</taxon>
        <taxon>Thalassiosirales</taxon>
        <taxon>Thalassiosiraceae</taxon>
        <taxon>Thalassiosira</taxon>
    </lineage>
</organism>
<comment type="caution">
    <text evidence="2">The sequence shown here is derived from an EMBL/GenBank/DDBJ whole genome shotgun (WGS) entry which is preliminary data.</text>
</comment>
<feature type="compositionally biased region" description="Polar residues" evidence="1">
    <location>
        <begin position="419"/>
        <end position="428"/>
    </location>
</feature>
<gene>
    <name evidence="2" type="ORF">THAOC_07343</name>
</gene>
<feature type="region of interest" description="Disordered" evidence="1">
    <location>
        <begin position="394"/>
        <end position="428"/>
    </location>
</feature>
<evidence type="ECO:0000313" key="3">
    <source>
        <dbReference type="Proteomes" id="UP000266841"/>
    </source>
</evidence>
<feature type="compositionally biased region" description="Low complexity" evidence="1">
    <location>
        <begin position="404"/>
        <end position="414"/>
    </location>
</feature>
<protein>
    <submittedName>
        <fullName evidence="2">Uncharacterized protein</fullName>
    </submittedName>
</protein>